<evidence type="ECO:0000313" key="3">
    <source>
        <dbReference type="EMBL" id="AVG23305.1"/>
    </source>
</evidence>
<sequence length="95" mass="10379">MLLGVSRPSKDETAPVVNRIEQARNGRGLSRSDLADIVGVHYQTMGYLERGEYNPSLELALKIAGALEVGVEDVFWLDRSPSNPAPARGAKEKRS</sequence>
<accession>A0A2L2BNR5</accession>
<evidence type="ECO:0000313" key="4">
    <source>
        <dbReference type="Proteomes" id="UP000243077"/>
    </source>
</evidence>
<dbReference type="PANTHER" id="PTHR46558">
    <property type="entry name" value="TRACRIPTIONAL REGULATORY PROTEIN-RELATED-RELATED"/>
    <property type="match status" value="1"/>
</dbReference>
<gene>
    <name evidence="3" type="ORF">C3B54_11307</name>
</gene>
<organism evidence="3 4">
    <name type="scientific">Pontimonas salivibrio</name>
    <dbReference type="NCBI Taxonomy" id="1159327"/>
    <lineage>
        <taxon>Bacteria</taxon>
        <taxon>Bacillati</taxon>
        <taxon>Actinomycetota</taxon>
        <taxon>Actinomycetes</taxon>
        <taxon>Micrococcales</taxon>
        <taxon>Microbacteriaceae</taxon>
        <taxon>Pontimonas</taxon>
    </lineage>
</organism>
<dbReference type="InterPro" id="IPR010982">
    <property type="entry name" value="Lambda_DNA-bd_dom_sf"/>
</dbReference>
<reference evidence="3 4" key="1">
    <citation type="submission" date="2018-02" db="EMBL/GenBank/DDBJ databases">
        <title>Complete genome of the streamlined marine actinobacterium Pontimonas salivibrio CL-TW6 adapted to coastal planktonic lifestype.</title>
        <authorList>
            <person name="Cho B.C."/>
            <person name="Hardies S.C."/>
            <person name="Jang G.I."/>
            <person name="Hwang C.Y."/>
        </authorList>
    </citation>
    <scope>NUCLEOTIDE SEQUENCE [LARGE SCALE GENOMIC DNA]</scope>
    <source>
        <strain evidence="3 4">CL-TW6</strain>
    </source>
</reference>
<evidence type="ECO:0000256" key="1">
    <source>
        <dbReference type="ARBA" id="ARBA00023125"/>
    </source>
</evidence>
<dbReference type="OrthoDB" id="7428772at2"/>
<keyword evidence="4" id="KW-1185">Reference proteome</keyword>
<dbReference type="Gene3D" id="1.10.260.40">
    <property type="entry name" value="lambda repressor-like DNA-binding domains"/>
    <property type="match status" value="1"/>
</dbReference>
<dbReference type="SMART" id="SM00530">
    <property type="entry name" value="HTH_XRE"/>
    <property type="match status" value="1"/>
</dbReference>
<evidence type="ECO:0000259" key="2">
    <source>
        <dbReference type="PROSITE" id="PS50943"/>
    </source>
</evidence>
<dbReference type="CDD" id="cd00093">
    <property type="entry name" value="HTH_XRE"/>
    <property type="match status" value="1"/>
</dbReference>
<dbReference type="Proteomes" id="UP000243077">
    <property type="component" value="Chromosome"/>
</dbReference>
<dbReference type="InterPro" id="IPR001387">
    <property type="entry name" value="Cro/C1-type_HTH"/>
</dbReference>
<keyword evidence="1" id="KW-0238">DNA-binding</keyword>
<dbReference type="SUPFAM" id="SSF47413">
    <property type="entry name" value="lambda repressor-like DNA-binding domains"/>
    <property type="match status" value="1"/>
</dbReference>
<dbReference type="PROSITE" id="PS50943">
    <property type="entry name" value="HTH_CROC1"/>
    <property type="match status" value="1"/>
</dbReference>
<proteinExistence type="predicted"/>
<name>A0A2L2BNR5_9MICO</name>
<dbReference type="GO" id="GO:0003677">
    <property type="term" value="F:DNA binding"/>
    <property type="evidence" value="ECO:0007669"/>
    <property type="project" value="UniProtKB-KW"/>
</dbReference>
<dbReference type="AlphaFoldDB" id="A0A2L2BNR5"/>
<dbReference type="EMBL" id="CP026923">
    <property type="protein sequence ID" value="AVG23305.1"/>
    <property type="molecule type" value="Genomic_DNA"/>
</dbReference>
<protein>
    <submittedName>
        <fullName evidence="3">XRE family transcription factor</fullName>
    </submittedName>
</protein>
<dbReference type="PANTHER" id="PTHR46558:SF4">
    <property type="entry name" value="DNA-BIDING PHAGE PROTEIN"/>
    <property type="match status" value="1"/>
</dbReference>
<dbReference type="Pfam" id="PF01381">
    <property type="entry name" value="HTH_3"/>
    <property type="match status" value="1"/>
</dbReference>
<feature type="domain" description="HTH cro/C1-type" evidence="2">
    <location>
        <begin position="20"/>
        <end position="74"/>
    </location>
</feature>
<dbReference type="KEGG" id="psai:C3B54_11307"/>